<protein>
    <recommendedName>
        <fullName evidence="1">F-box/LRR-repeat protein 15-like leucin rich repeat domain-containing protein</fullName>
    </recommendedName>
</protein>
<reference evidence="2 3" key="1">
    <citation type="submission" date="2018-08" db="EMBL/GenBank/DDBJ databases">
        <title>Genome and evolution of the arbuscular mycorrhizal fungus Diversispora epigaea (formerly Glomus versiforme) and its bacterial endosymbionts.</title>
        <authorList>
            <person name="Sun X."/>
            <person name="Fei Z."/>
            <person name="Harrison M."/>
        </authorList>
    </citation>
    <scope>NUCLEOTIDE SEQUENCE [LARGE SCALE GENOMIC DNA]</scope>
    <source>
        <strain evidence="2 3">IT104</strain>
    </source>
</reference>
<name>A0A397HLG6_9GLOM</name>
<dbReference type="SUPFAM" id="SSF52047">
    <property type="entry name" value="RNI-like"/>
    <property type="match status" value="1"/>
</dbReference>
<gene>
    <name evidence="2" type="ORF">Glove_349g60</name>
</gene>
<dbReference type="InterPro" id="IPR032675">
    <property type="entry name" value="LRR_dom_sf"/>
</dbReference>
<proteinExistence type="predicted"/>
<comment type="caution">
    <text evidence="2">The sequence shown here is derived from an EMBL/GenBank/DDBJ whole genome shotgun (WGS) entry which is preliminary data.</text>
</comment>
<dbReference type="GO" id="GO:0019005">
    <property type="term" value="C:SCF ubiquitin ligase complex"/>
    <property type="evidence" value="ECO:0007669"/>
    <property type="project" value="TreeGrafter"/>
</dbReference>
<dbReference type="Gene3D" id="3.80.10.10">
    <property type="entry name" value="Ribonuclease Inhibitor"/>
    <property type="match status" value="1"/>
</dbReference>
<feature type="domain" description="F-box/LRR-repeat protein 15-like leucin rich repeat" evidence="1">
    <location>
        <begin position="53"/>
        <end position="190"/>
    </location>
</feature>
<dbReference type="AlphaFoldDB" id="A0A397HLG6"/>
<dbReference type="SMART" id="SM00367">
    <property type="entry name" value="LRR_CC"/>
    <property type="match status" value="5"/>
</dbReference>
<keyword evidence="3" id="KW-1185">Reference proteome</keyword>
<dbReference type="Pfam" id="PF25372">
    <property type="entry name" value="DUF7885"/>
    <property type="match status" value="1"/>
</dbReference>
<accession>A0A397HLG6</accession>
<dbReference type="EMBL" id="PQFF01000319">
    <property type="protein sequence ID" value="RHZ61260.1"/>
    <property type="molecule type" value="Genomic_DNA"/>
</dbReference>
<dbReference type="InterPro" id="IPR006553">
    <property type="entry name" value="Leu-rich_rpt_Cys-con_subtyp"/>
</dbReference>
<dbReference type="STRING" id="1348612.A0A397HLG6"/>
<dbReference type="PANTHER" id="PTHR13318">
    <property type="entry name" value="PARTNER OF PAIRED, ISOFORM B-RELATED"/>
    <property type="match status" value="1"/>
</dbReference>
<dbReference type="GO" id="GO:0031146">
    <property type="term" value="P:SCF-dependent proteasomal ubiquitin-dependent protein catabolic process"/>
    <property type="evidence" value="ECO:0007669"/>
    <property type="project" value="TreeGrafter"/>
</dbReference>
<evidence type="ECO:0000313" key="3">
    <source>
        <dbReference type="Proteomes" id="UP000266861"/>
    </source>
</evidence>
<evidence type="ECO:0000313" key="2">
    <source>
        <dbReference type="EMBL" id="RHZ61260.1"/>
    </source>
</evidence>
<evidence type="ECO:0000259" key="1">
    <source>
        <dbReference type="Pfam" id="PF25372"/>
    </source>
</evidence>
<organism evidence="2 3">
    <name type="scientific">Diversispora epigaea</name>
    <dbReference type="NCBI Taxonomy" id="1348612"/>
    <lineage>
        <taxon>Eukaryota</taxon>
        <taxon>Fungi</taxon>
        <taxon>Fungi incertae sedis</taxon>
        <taxon>Mucoromycota</taxon>
        <taxon>Glomeromycotina</taxon>
        <taxon>Glomeromycetes</taxon>
        <taxon>Diversisporales</taxon>
        <taxon>Diversisporaceae</taxon>
        <taxon>Diversispora</taxon>
    </lineage>
</organism>
<dbReference type="PANTHER" id="PTHR13318:SF95">
    <property type="entry name" value="F-BOX PROTEIN YLR352W"/>
    <property type="match status" value="1"/>
</dbReference>
<dbReference type="Proteomes" id="UP000266861">
    <property type="component" value="Unassembled WGS sequence"/>
</dbReference>
<sequence length="401" mass="45892">MRQILLQQITKSHDTAHKPHTRISRSYPNLESLNVCVKACCKLELLCIGGLKRYRPITDRTIIAIAYSCPNLRHLSLTGCHNITDNSVNNLLQHIHNLEYLELDQCRFITDSSIRNIANSCPKLEHLDIGTCDASDTSICNIVRSCKNLKYLNIRCCRLITDKVIDEIARHCSNLEFLSIVGTNVSKDALNRPSPKIKIKRDSTLEMKPEEELNDLRTSLVYLVQDLWSTYANLEDIVQYCEDKIKDEHYQKSIVELERDMRGMAERLGLMVSMYDLKEKINYQPTKPELDTNYAITEFVPRDIKYKEPLSSHMKFQTTRTNNNIESVCQNLQGNDDKMAPVIELMSGVQCLRHMKKLSIAELVPRHISVNGRDTEVVCDLGGQCSTITYEKSKRAGLGNR</sequence>
<dbReference type="OrthoDB" id="550575at2759"/>
<dbReference type="InterPro" id="IPR057207">
    <property type="entry name" value="FBXL15_LRR"/>
</dbReference>